<dbReference type="EMBL" id="SPNV01000023">
    <property type="protein sequence ID" value="KAF5865187.1"/>
    <property type="molecule type" value="Genomic_DNA"/>
</dbReference>
<feature type="domain" description="Aminoglycoside phosphotransferase" evidence="1">
    <location>
        <begin position="108"/>
        <end position="318"/>
    </location>
</feature>
<sequence>MASTFPNEQLEEQDVAEFTSSDSSECDEYALFSPVMERIRLDRLAKYVATTRKRIHPSDQNIHVVEIKTPIFGSYHVLYPVKFNDEALWLLKVPANGTRENFKGIDSRTLRSEALTMRLLRRETTIPLPDVFAFSATCDNELDCPFILMNHMEGQSLYKVWFDRTSPKDVVQARRTRCLQGLAAAMVQLGKFSFSQGGLLDFDDDGLPLGMDPFRLVNNAAMLERSRDGYLDGSTIYLETGPFAKPKAYYTAILDSRREPNSTIETGLVILLRLFIDWITEPSDGQEAFILAHPDFEMQNVLVSEDGQLQSIIDWDGVSAVPRTLGNEAYPSWLMRDWNPLRYGWTGDMCVWEDSPDALRFYRSLYVGFIRRHRRQDDPACVNLTTRSLIHRNLLIAANDPPYMVNIVEKIFNAIVSLARGGMLPQSNVSDGGGDNRQEELNSDNSELEGFDLYNVASALNAKQLSEGQIKILRLGFDTLLQQSSTL</sequence>
<evidence type="ECO:0000313" key="2">
    <source>
        <dbReference type="EMBL" id="KAF5865187.1"/>
    </source>
</evidence>
<dbReference type="InterPro" id="IPR051678">
    <property type="entry name" value="AGP_Transferase"/>
</dbReference>
<protein>
    <recommendedName>
        <fullName evidence="1">Aminoglycoside phosphotransferase domain-containing protein</fullName>
    </recommendedName>
</protein>
<keyword evidence="3" id="KW-1185">Reference proteome</keyword>
<dbReference type="InterPro" id="IPR002575">
    <property type="entry name" value="Aminoglycoside_PTrfase"/>
</dbReference>
<accession>A0A8H6EA58</accession>
<dbReference type="Proteomes" id="UP000541154">
    <property type="component" value="Unassembled WGS sequence"/>
</dbReference>
<dbReference type="SUPFAM" id="SSF56112">
    <property type="entry name" value="Protein kinase-like (PK-like)"/>
    <property type="match status" value="1"/>
</dbReference>
<dbReference type="AlphaFoldDB" id="A0A8H6EA58"/>
<gene>
    <name evidence="2" type="ORF">ETB97_005091</name>
</gene>
<evidence type="ECO:0000313" key="3">
    <source>
        <dbReference type="Proteomes" id="UP000541154"/>
    </source>
</evidence>
<dbReference type="InterPro" id="IPR011009">
    <property type="entry name" value="Kinase-like_dom_sf"/>
</dbReference>
<proteinExistence type="predicted"/>
<dbReference type="Pfam" id="PF01636">
    <property type="entry name" value="APH"/>
    <property type="match status" value="1"/>
</dbReference>
<reference evidence="2 3" key="1">
    <citation type="submission" date="2019-04" db="EMBL/GenBank/DDBJ databases">
        <title>Aspergillus burnettii sp. nov., novel species from soil in southeast Queensland.</title>
        <authorList>
            <person name="Gilchrist C.L.M."/>
            <person name="Pitt J.I."/>
            <person name="Lange L."/>
            <person name="Lacey H.J."/>
            <person name="Vuong D."/>
            <person name="Midgley D.J."/>
            <person name="Greenfield P."/>
            <person name="Bradbury M."/>
            <person name="Lacey E."/>
            <person name="Busk P.K."/>
            <person name="Pilgaard B."/>
            <person name="Chooi Y.H."/>
            <person name="Piggott A.M."/>
        </authorList>
    </citation>
    <scope>NUCLEOTIDE SEQUENCE [LARGE SCALE GENOMIC DNA]</scope>
    <source>
        <strain evidence="2 3">FRR 5400</strain>
    </source>
</reference>
<evidence type="ECO:0000259" key="1">
    <source>
        <dbReference type="Pfam" id="PF01636"/>
    </source>
</evidence>
<name>A0A8H6EA58_PETAA</name>
<comment type="caution">
    <text evidence="2">The sequence shown here is derived from an EMBL/GenBank/DDBJ whole genome shotgun (WGS) entry which is preliminary data.</text>
</comment>
<dbReference type="PANTHER" id="PTHR21310:SF51">
    <property type="entry name" value="AMINOGLYCOSIDE PHOSPHOTRANSFERASE DOMAIN-CONTAINING PROTEIN"/>
    <property type="match status" value="1"/>
</dbReference>
<organism evidence="2 3">
    <name type="scientific">Petromyces alliaceus</name>
    <name type="common">Aspergillus alliaceus</name>
    <dbReference type="NCBI Taxonomy" id="209559"/>
    <lineage>
        <taxon>Eukaryota</taxon>
        <taxon>Fungi</taxon>
        <taxon>Dikarya</taxon>
        <taxon>Ascomycota</taxon>
        <taxon>Pezizomycotina</taxon>
        <taxon>Eurotiomycetes</taxon>
        <taxon>Eurotiomycetidae</taxon>
        <taxon>Eurotiales</taxon>
        <taxon>Aspergillaceae</taxon>
        <taxon>Aspergillus</taxon>
        <taxon>Aspergillus subgen. Circumdati</taxon>
    </lineage>
</organism>
<dbReference type="PANTHER" id="PTHR21310">
    <property type="entry name" value="AMINOGLYCOSIDE PHOSPHOTRANSFERASE-RELATED-RELATED"/>
    <property type="match status" value="1"/>
</dbReference>